<reference evidence="3 4" key="1">
    <citation type="submission" date="2018-01" db="EMBL/GenBank/DDBJ databases">
        <title>The complete genome sequence of Chromatium okenii LaCa, a purple sulfur bacterium with a turbulent life.</title>
        <authorList>
            <person name="Luedin S.M."/>
            <person name="Liechti N."/>
            <person name="Storelli N."/>
            <person name="Danza F."/>
            <person name="Wittwer M."/>
            <person name="Pothier J.F."/>
            <person name="Tonolla M.A."/>
        </authorList>
    </citation>
    <scope>NUCLEOTIDE SEQUENCE [LARGE SCALE GENOMIC DNA]</scope>
    <source>
        <strain evidence="3 4">LaCa</strain>
    </source>
</reference>
<dbReference type="AlphaFoldDB" id="A0A2S7XUJ2"/>
<dbReference type="PROSITE" id="PS51257">
    <property type="entry name" value="PROKAR_LIPOPROTEIN"/>
    <property type="match status" value="1"/>
</dbReference>
<keyword evidence="1 2" id="KW-0732">Signal</keyword>
<comment type="caution">
    <text evidence="3">The sequence shown here is derived from an EMBL/GenBank/DDBJ whole genome shotgun (WGS) entry which is preliminary data.</text>
</comment>
<gene>
    <name evidence="3" type="ORF">CXB77_03510</name>
</gene>
<dbReference type="Proteomes" id="UP000239936">
    <property type="component" value="Unassembled WGS sequence"/>
</dbReference>
<dbReference type="Gene3D" id="3.30.1450.10">
    <property type="match status" value="1"/>
</dbReference>
<feature type="chain" id="PRO_5015560415" description="Lipoprotein SmpA/OmlA domain-containing protein" evidence="2">
    <location>
        <begin position="26"/>
        <end position="151"/>
    </location>
</feature>
<protein>
    <recommendedName>
        <fullName evidence="5">Lipoprotein SmpA/OmlA domain-containing protein</fullName>
    </recommendedName>
</protein>
<evidence type="ECO:0000256" key="1">
    <source>
        <dbReference type="ARBA" id="ARBA00022729"/>
    </source>
</evidence>
<name>A0A2S7XUJ2_9GAMM</name>
<organism evidence="3 4">
    <name type="scientific">Chromatium okenii</name>
    <dbReference type="NCBI Taxonomy" id="61644"/>
    <lineage>
        <taxon>Bacteria</taxon>
        <taxon>Pseudomonadati</taxon>
        <taxon>Pseudomonadota</taxon>
        <taxon>Gammaproteobacteria</taxon>
        <taxon>Chromatiales</taxon>
        <taxon>Chromatiaceae</taxon>
        <taxon>Chromatium</taxon>
    </lineage>
</organism>
<dbReference type="OrthoDB" id="9795390at2"/>
<dbReference type="InterPro" id="IPR037873">
    <property type="entry name" value="BamE-like"/>
</dbReference>
<evidence type="ECO:0008006" key="5">
    <source>
        <dbReference type="Google" id="ProtNLM"/>
    </source>
</evidence>
<keyword evidence="4" id="KW-1185">Reference proteome</keyword>
<evidence type="ECO:0000256" key="2">
    <source>
        <dbReference type="SAM" id="SignalP"/>
    </source>
</evidence>
<dbReference type="RefSeq" id="WP_105072804.1">
    <property type="nucleotide sequence ID" value="NZ_JAFLKP010000104.1"/>
</dbReference>
<evidence type="ECO:0000313" key="3">
    <source>
        <dbReference type="EMBL" id="PQJ97062.1"/>
    </source>
</evidence>
<sequence>MLNKRSSHFLAPLLTIALLSGCQSAAFHRADVQDNSMDRMTIGKVQKEIRVGMNGADVAQALGSPNIVSTDEERREVWIYDKIATDRAYSSNSSGINALILGFGGDAAGGVGVGGSYSAGASSTSQRTLTVIIKFDKEGKVRDFAYHTSRF</sequence>
<dbReference type="EMBL" id="PPGH01000018">
    <property type="protein sequence ID" value="PQJ97062.1"/>
    <property type="molecule type" value="Genomic_DNA"/>
</dbReference>
<proteinExistence type="predicted"/>
<accession>A0A2S7XUJ2</accession>
<feature type="signal peptide" evidence="2">
    <location>
        <begin position="1"/>
        <end position="25"/>
    </location>
</feature>
<evidence type="ECO:0000313" key="4">
    <source>
        <dbReference type="Proteomes" id="UP000239936"/>
    </source>
</evidence>